<organism evidence="3 4">
    <name type="scientific">Pristionchus fissidentatus</name>
    <dbReference type="NCBI Taxonomy" id="1538716"/>
    <lineage>
        <taxon>Eukaryota</taxon>
        <taxon>Metazoa</taxon>
        <taxon>Ecdysozoa</taxon>
        <taxon>Nematoda</taxon>
        <taxon>Chromadorea</taxon>
        <taxon>Rhabditida</taxon>
        <taxon>Rhabditina</taxon>
        <taxon>Diplogasteromorpha</taxon>
        <taxon>Diplogasteroidea</taxon>
        <taxon>Neodiplogasteridae</taxon>
        <taxon>Pristionchus</taxon>
    </lineage>
</organism>
<comment type="caution">
    <text evidence="3">The sequence shown here is derived from an EMBL/GenBank/DDBJ whole genome shotgun (WGS) entry which is preliminary data.</text>
</comment>
<feature type="coiled-coil region" evidence="1">
    <location>
        <begin position="214"/>
        <end position="241"/>
    </location>
</feature>
<gene>
    <name evidence="3" type="ORF">PFISCL1PPCAC_10821</name>
</gene>
<accession>A0AAV5VP24</accession>
<protein>
    <submittedName>
        <fullName evidence="3">Uncharacterized protein</fullName>
    </submittedName>
</protein>
<feature type="compositionally biased region" description="Acidic residues" evidence="2">
    <location>
        <begin position="445"/>
        <end position="467"/>
    </location>
</feature>
<feature type="region of interest" description="Disordered" evidence="2">
    <location>
        <begin position="1"/>
        <end position="40"/>
    </location>
</feature>
<evidence type="ECO:0000256" key="2">
    <source>
        <dbReference type="SAM" id="MobiDB-lite"/>
    </source>
</evidence>
<dbReference type="Proteomes" id="UP001432322">
    <property type="component" value="Unassembled WGS sequence"/>
</dbReference>
<evidence type="ECO:0000313" key="3">
    <source>
        <dbReference type="EMBL" id="GMT19524.1"/>
    </source>
</evidence>
<keyword evidence="4" id="KW-1185">Reference proteome</keyword>
<proteinExistence type="predicted"/>
<feature type="region of interest" description="Disordered" evidence="2">
    <location>
        <begin position="443"/>
        <end position="467"/>
    </location>
</feature>
<feature type="region of interest" description="Disordered" evidence="2">
    <location>
        <begin position="56"/>
        <end position="110"/>
    </location>
</feature>
<name>A0AAV5VP24_9BILA</name>
<reference evidence="3" key="1">
    <citation type="submission" date="2023-10" db="EMBL/GenBank/DDBJ databases">
        <title>Genome assembly of Pristionchus species.</title>
        <authorList>
            <person name="Yoshida K."/>
            <person name="Sommer R.J."/>
        </authorList>
    </citation>
    <scope>NUCLEOTIDE SEQUENCE</scope>
    <source>
        <strain evidence="3">RS5133</strain>
    </source>
</reference>
<sequence length="467" mass="53199">AMSTAPRPQPGGVARPGQAPRVAPRLPQRLLTSNGDHRTPIKVVVPSRKRVTLKVEEEDEGCPPVLTKQHKYQGDTLPRRVSIPSQKAREAANDSYVDGPSSSNYPSDRSYDYGIEEDDYEMYYDKLPPRILNKHTPPRMNRSPYGASPIKVKTEPGVIHRALLLSQPASIVNMGKAVVTGRKEVLSQQIDVQQLIEKYVNADTPKESEAWLINIGLSEKLNSMNRDLERMKNEMSDMKKFVVEHKASRKEALNERDHTQNPWPGHMSGGDVPALFGANPAPTPPNERDYVIPAMYSKNEIDCRDVYNAMQRHGKKRPGVAFLTYYVRELFAIAIQAPHKFVLTIRSRKRNDAFIQMAEEFIKPIEDFFLAACDVTSAHIYSMGGVIREALAHELREIRRNPRKEKIRYIDESKMMNVLKTFGGRGEGMHMDDEDAHHLSVERVEEVEEEEEEHVEMEDEEEEEVHV</sequence>
<evidence type="ECO:0000256" key="1">
    <source>
        <dbReference type="SAM" id="Coils"/>
    </source>
</evidence>
<dbReference type="EMBL" id="BTSY01000003">
    <property type="protein sequence ID" value="GMT19524.1"/>
    <property type="molecule type" value="Genomic_DNA"/>
</dbReference>
<evidence type="ECO:0000313" key="4">
    <source>
        <dbReference type="Proteomes" id="UP001432322"/>
    </source>
</evidence>
<dbReference type="AlphaFoldDB" id="A0AAV5VP24"/>
<keyword evidence="1" id="KW-0175">Coiled coil</keyword>
<feature type="non-terminal residue" evidence="3">
    <location>
        <position position="1"/>
    </location>
</feature>